<dbReference type="Proteomes" id="UP000426246">
    <property type="component" value="Chromosome"/>
</dbReference>
<sequence length="150" mass="16794">MNKLYFSVTILFVLLLSSGCNKNYAINPNDIDNIKLELVNISKLPQGTSYAIKLKNGSKHIIKQNVVYLSYPIKQPNGQTGNKFKIEANGNKLDIKPNEVITLNVFAPIQEYENNNNLIIENPNVEIKGFIDEVKAENQFNKGGGVQLTK</sequence>
<evidence type="ECO:0008006" key="4">
    <source>
        <dbReference type="Google" id="ProtNLM"/>
    </source>
</evidence>
<dbReference type="EMBL" id="CP034235">
    <property type="protein sequence ID" value="QGQ97674.1"/>
    <property type="molecule type" value="Genomic_DNA"/>
</dbReference>
<protein>
    <recommendedName>
        <fullName evidence="4">DUF3221 domain-containing protein</fullName>
    </recommendedName>
</protein>
<evidence type="ECO:0000313" key="2">
    <source>
        <dbReference type="EMBL" id="QGQ97674.1"/>
    </source>
</evidence>
<proteinExistence type="predicted"/>
<keyword evidence="1" id="KW-0732">Signal</keyword>
<accession>A0A6B8RPD9</accession>
<evidence type="ECO:0000256" key="1">
    <source>
        <dbReference type="SAM" id="SignalP"/>
    </source>
</evidence>
<keyword evidence="3" id="KW-1185">Reference proteome</keyword>
<gene>
    <name evidence="2" type="ORF">EHS13_23670</name>
</gene>
<dbReference type="OrthoDB" id="2663729at2"/>
<dbReference type="PROSITE" id="PS51257">
    <property type="entry name" value="PROKAR_LIPOPROTEIN"/>
    <property type="match status" value="1"/>
</dbReference>
<feature type="chain" id="PRO_5025344282" description="DUF3221 domain-containing protein" evidence="1">
    <location>
        <begin position="26"/>
        <end position="150"/>
    </location>
</feature>
<dbReference type="AlphaFoldDB" id="A0A6B8RPD9"/>
<reference evidence="3" key="1">
    <citation type="submission" date="2018-11" db="EMBL/GenBank/DDBJ databases">
        <title>Complete genome sequence of Paenibacillus sp. ML311-T8.</title>
        <authorList>
            <person name="Nam Y.-D."/>
            <person name="Kang J."/>
            <person name="Chung W.-H."/>
            <person name="Park Y.S."/>
        </authorList>
    </citation>
    <scope>NUCLEOTIDE SEQUENCE [LARGE SCALE GENOMIC DNA]</scope>
    <source>
        <strain evidence="3">ML311-T8</strain>
    </source>
</reference>
<feature type="signal peptide" evidence="1">
    <location>
        <begin position="1"/>
        <end position="25"/>
    </location>
</feature>
<name>A0A6B8RPD9_9BACL</name>
<dbReference type="RefSeq" id="WP_155702777.1">
    <property type="nucleotide sequence ID" value="NZ_CP034235.1"/>
</dbReference>
<organism evidence="2 3">
    <name type="scientific">Paenibacillus psychroresistens</name>
    <dbReference type="NCBI Taxonomy" id="1778678"/>
    <lineage>
        <taxon>Bacteria</taxon>
        <taxon>Bacillati</taxon>
        <taxon>Bacillota</taxon>
        <taxon>Bacilli</taxon>
        <taxon>Bacillales</taxon>
        <taxon>Paenibacillaceae</taxon>
        <taxon>Paenibacillus</taxon>
    </lineage>
</organism>
<evidence type="ECO:0000313" key="3">
    <source>
        <dbReference type="Proteomes" id="UP000426246"/>
    </source>
</evidence>
<dbReference type="KEGG" id="ppsc:EHS13_23670"/>